<reference evidence="1" key="1">
    <citation type="book" date="2014" name="THE 24TH EUROPEAN CONGRESS OF CLINICAL MICROBIOLOGY AND INFECTIOUS DISEASES" publisher="ECCMID 2014" city="Barcelona, Spain">
        <title>Identification of resistance genes in three multidrug-resistant Bacteroides fragilis isolates by whole genome sequencing.</title>
        <editorList>
            <person name="Unknown"/>
            <person name="A."/>
        </editorList>
        <authorList>
            <person name="Sydenham T.V."/>
            <person name="Hasman H."/>
            <person name="Wang M."/>
            <person name="Soki J."/>
            <person name="Nagy E."/>
            <person name="Justesen U.S."/>
        </authorList>
    </citation>
    <scope>NUCLEOTIDE SEQUENCE</scope>
    <source>
        <strain evidence="1">DCMOUH0018B</strain>
    </source>
</reference>
<sequence>MYFPLEINEQIADMIRTATDLYSQVNNYIQSKGYKNDVFPGNVLGDMSDKVCEMITNLGDVVGRDIINQAFDEEEKRSTNLNTESHVSE</sequence>
<organism evidence="1">
    <name type="scientific">Bacteroides fragilis</name>
    <dbReference type="NCBI Taxonomy" id="817"/>
    <lineage>
        <taxon>Bacteria</taxon>
        <taxon>Pseudomonadati</taxon>
        <taxon>Bacteroidota</taxon>
        <taxon>Bacteroidia</taxon>
        <taxon>Bacteroidales</taxon>
        <taxon>Bacteroidaceae</taxon>
        <taxon>Bacteroides</taxon>
    </lineage>
</organism>
<proteinExistence type="predicted"/>
<dbReference type="EMBL" id="JMZZ02000141">
    <property type="protein sequence ID" value="KFX74587.1"/>
    <property type="molecule type" value="Genomic_DNA"/>
</dbReference>
<gene>
    <name evidence="1" type="ORF">EE52_0211600</name>
</gene>
<reference evidence="1" key="2">
    <citation type="submission" date="2014-07" db="EMBL/GenBank/DDBJ databases">
        <title>Genetics and epidemiology of antimicrobial resistance in B. fragilis group.</title>
        <authorList>
            <person name="Sydenham T.V."/>
            <person name="Hasman H."/>
            <person name="Kemp M."/>
            <person name="Justesen U.S."/>
        </authorList>
    </citation>
    <scope>NUCLEOTIDE SEQUENCE [LARGE SCALE GENOMIC DNA]</scope>
    <source>
        <strain evidence="1">DCMOUH0018B</strain>
    </source>
</reference>
<dbReference type="RefSeq" id="WP_002560343.1">
    <property type="nucleotide sequence ID" value="NZ_CAEUHN010000012.1"/>
</dbReference>
<dbReference type="AlphaFoldDB" id="A0A0I9S9I2"/>
<protein>
    <submittedName>
        <fullName evidence="1">Uncharacterized protein</fullName>
    </submittedName>
</protein>
<name>A0A0I9S9I2_BACFG</name>
<evidence type="ECO:0000313" key="1">
    <source>
        <dbReference type="EMBL" id="KFX74587.1"/>
    </source>
</evidence>
<dbReference type="PATRIC" id="fig|817.53.peg.2396"/>
<accession>A0A0I9S9I2</accession>
<comment type="caution">
    <text evidence="1">The sequence shown here is derived from an EMBL/GenBank/DDBJ whole genome shotgun (WGS) entry which is preliminary data.</text>
</comment>